<reference evidence="2" key="1">
    <citation type="submission" date="2021-06" db="EMBL/GenBank/DDBJ databases">
        <title>Comparative genomics, transcriptomics and evolutionary studies reveal genomic signatures of adaptation to plant cell wall in hemibiotrophic fungi.</title>
        <authorList>
            <consortium name="DOE Joint Genome Institute"/>
            <person name="Baroncelli R."/>
            <person name="Diaz J.F."/>
            <person name="Benocci T."/>
            <person name="Peng M."/>
            <person name="Battaglia E."/>
            <person name="Haridas S."/>
            <person name="Andreopoulos W."/>
            <person name="Labutti K."/>
            <person name="Pangilinan J."/>
            <person name="Floch G.L."/>
            <person name="Makela M.R."/>
            <person name="Henrissat B."/>
            <person name="Grigoriev I.V."/>
            <person name="Crouch J.A."/>
            <person name="De Vries R.P."/>
            <person name="Sukno S.A."/>
            <person name="Thon M.R."/>
        </authorList>
    </citation>
    <scope>NUCLEOTIDE SEQUENCE</scope>
    <source>
        <strain evidence="2">CBS 125086</strain>
    </source>
</reference>
<evidence type="ECO:0000256" key="1">
    <source>
        <dbReference type="SAM" id="MobiDB-lite"/>
    </source>
</evidence>
<feature type="compositionally biased region" description="Basic residues" evidence="1">
    <location>
        <begin position="34"/>
        <end position="43"/>
    </location>
</feature>
<gene>
    <name evidence="2" type="ORF">LY79DRAFT_549186</name>
</gene>
<organism evidence="2 3">
    <name type="scientific">Colletotrichum navitas</name>
    <dbReference type="NCBI Taxonomy" id="681940"/>
    <lineage>
        <taxon>Eukaryota</taxon>
        <taxon>Fungi</taxon>
        <taxon>Dikarya</taxon>
        <taxon>Ascomycota</taxon>
        <taxon>Pezizomycotina</taxon>
        <taxon>Sordariomycetes</taxon>
        <taxon>Hypocreomycetidae</taxon>
        <taxon>Glomerellales</taxon>
        <taxon>Glomerellaceae</taxon>
        <taxon>Colletotrichum</taxon>
        <taxon>Colletotrichum graminicola species complex</taxon>
    </lineage>
</organism>
<accession>A0AAD8V7E7</accession>
<evidence type="ECO:0000313" key="3">
    <source>
        <dbReference type="Proteomes" id="UP001230504"/>
    </source>
</evidence>
<dbReference type="Proteomes" id="UP001230504">
    <property type="component" value="Unassembled WGS sequence"/>
</dbReference>
<comment type="caution">
    <text evidence="2">The sequence shown here is derived from an EMBL/GenBank/DDBJ whole genome shotgun (WGS) entry which is preliminary data.</text>
</comment>
<dbReference type="AlphaFoldDB" id="A0AAD8V7E7"/>
<proteinExistence type="predicted"/>
<protein>
    <submittedName>
        <fullName evidence="2">Uncharacterized protein</fullName>
    </submittedName>
</protein>
<feature type="region of interest" description="Disordered" evidence="1">
    <location>
        <begin position="19"/>
        <end position="49"/>
    </location>
</feature>
<dbReference type="GeneID" id="85441694"/>
<name>A0AAD8V7E7_9PEZI</name>
<evidence type="ECO:0000313" key="2">
    <source>
        <dbReference type="EMBL" id="KAK1594606.1"/>
    </source>
</evidence>
<keyword evidence="3" id="KW-1185">Reference proteome</keyword>
<dbReference type="EMBL" id="JAHLJV010000019">
    <property type="protein sequence ID" value="KAK1594606.1"/>
    <property type="molecule type" value="Genomic_DNA"/>
</dbReference>
<sequence length="65" mass="7236">MPIVALLYNSVSSFFPFPETSGRSGPCRPSRGTRSPKIRRRLTSKSAALSGRKQQQVVFVWPSVK</sequence>
<dbReference type="RefSeq" id="XP_060415768.1">
    <property type="nucleotide sequence ID" value="XM_060557454.1"/>
</dbReference>